<sequence>MSEQQKNILRNNIFYDVDIILIKKFGNINFCLTYSAQSDFGNLSLKELLQKNMVYFLAVQAHYYDL</sequence>
<gene>
    <name evidence="1" type="ORF">BpHYR1_029736</name>
</gene>
<name>A0A3M7QYD2_BRAPC</name>
<organism evidence="1 2">
    <name type="scientific">Brachionus plicatilis</name>
    <name type="common">Marine rotifer</name>
    <name type="synonym">Brachionus muelleri</name>
    <dbReference type="NCBI Taxonomy" id="10195"/>
    <lineage>
        <taxon>Eukaryota</taxon>
        <taxon>Metazoa</taxon>
        <taxon>Spiralia</taxon>
        <taxon>Gnathifera</taxon>
        <taxon>Rotifera</taxon>
        <taxon>Eurotatoria</taxon>
        <taxon>Monogononta</taxon>
        <taxon>Pseudotrocha</taxon>
        <taxon>Ploima</taxon>
        <taxon>Brachionidae</taxon>
        <taxon>Brachionus</taxon>
    </lineage>
</organism>
<reference evidence="1 2" key="1">
    <citation type="journal article" date="2018" name="Sci. Rep.">
        <title>Genomic signatures of local adaptation to the degree of environmental predictability in rotifers.</title>
        <authorList>
            <person name="Franch-Gras L."/>
            <person name="Hahn C."/>
            <person name="Garcia-Roger E.M."/>
            <person name="Carmona M.J."/>
            <person name="Serra M."/>
            <person name="Gomez A."/>
        </authorList>
    </citation>
    <scope>NUCLEOTIDE SEQUENCE [LARGE SCALE GENOMIC DNA]</scope>
    <source>
        <strain evidence="1">HYR1</strain>
    </source>
</reference>
<keyword evidence="2" id="KW-1185">Reference proteome</keyword>
<accession>A0A3M7QYD2</accession>
<comment type="caution">
    <text evidence="1">The sequence shown here is derived from an EMBL/GenBank/DDBJ whole genome shotgun (WGS) entry which is preliminary data.</text>
</comment>
<dbReference type="AlphaFoldDB" id="A0A3M7QYD2"/>
<protein>
    <submittedName>
        <fullName evidence="1">Uncharacterized protein</fullName>
    </submittedName>
</protein>
<evidence type="ECO:0000313" key="2">
    <source>
        <dbReference type="Proteomes" id="UP000276133"/>
    </source>
</evidence>
<evidence type="ECO:0000313" key="1">
    <source>
        <dbReference type="EMBL" id="RNA16229.1"/>
    </source>
</evidence>
<dbReference type="Proteomes" id="UP000276133">
    <property type="component" value="Unassembled WGS sequence"/>
</dbReference>
<dbReference type="EMBL" id="REGN01004758">
    <property type="protein sequence ID" value="RNA16229.1"/>
    <property type="molecule type" value="Genomic_DNA"/>
</dbReference>
<proteinExistence type="predicted"/>